<gene>
    <name evidence="2" type="ORF">PT015_12010</name>
</gene>
<dbReference type="Pfam" id="PF08242">
    <property type="entry name" value="Methyltransf_12"/>
    <property type="match status" value="1"/>
</dbReference>
<keyword evidence="2" id="KW-0808">Transferase</keyword>
<dbReference type="InterPro" id="IPR013217">
    <property type="entry name" value="Methyltransf_12"/>
</dbReference>
<dbReference type="EMBL" id="CP126981">
    <property type="protein sequence ID" value="WIM90079.1"/>
    <property type="molecule type" value="Genomic_DNA"/>
</dbReference>
<dbReference type="Proteomes" id="UP001236585">
    <property type="component" value="Chromosome"/>
</dbReference>
<dbReference type="SUPFAM" id="SSF53335">
    <property type="entry name" value="S-adenosyl-L-methionine-dependent methyltransferases"/>
    <property type="match status" value="1"/>
</dbReference>
<dbReference type="RefSeq" id="WP_285190835.1">
    <property type="nucleotide sequence ID" value="NZ_CP126981.1"/>
</dbReference>
<accession>A0ABY8W2I9</accession>
<proteinExistence type="predicted"/>
<reference evidence="2 3" key="1">
    <citation type="journal article" date="2023" name="Microbiol. Resour. Announc.">
        <title>Complete Genome Sequence of Mycobacterium wuenschmanii, a novel Nontuberculous Mycobacterium Isolated from a captive population of Amazon Milk Frogs.</title>
        <authorList>
            <person name="Hicks J."/>
            <person name="Zeineldin M."/>
            <person name="Ward H."/>
            <person name="Wuenschmann A."/>
            <person name="Camp P."/>
            <person name="Farrell D."/>
            <person name="Lehman K."/>
            <person name="Thacker T."/>
            <person name="Cuthbert E."/>
        </authorList>
    </citation>
    <scope>NUCLEOTIDE SEQUENCE [LARGE SCALE GENOMIC DNA]</scope>
    <source>
        <strain evidence="2 3">Wuenschmanii</strain>
    </source>
</reference>
<name>A0ABY8W2I9_9MYCO</name>
<protein>
    <submittedName>
        <fullName evidence="2">Methyltransferase domain-containing protein</fullName>
    </submittedName>
</protein>
<keyword evidence="3" id="KW-1185">Reference proteome</keyword>
<evidence type="ECO:0000313" key="3">
    <source>
        <dbReference type="Proteomes" id="UP001236585"/>
    </source>
</evidence>
<evidence type="ECO:0000259" key="1">
    <source>
        <dbReference type="Pfam" id="PF08242"/>
    </source>
</evidence>
<dbReference type="Gene3D" id="3.40.50.150">
    <property type="entry name" value="Vaccinia Virus protein VP39"/>
    <property type="match status" value="1"/>
</dbReference>
<dbReference type="CDD" id="cd02440">
    <property type="entry name" value="AdoMet_MTases"/>
    <property type="match status" value="1"/>
</dbReference>
<dbReference type="InterPro" id="IPR029063">
    <property type="entry name" value="SAM-dependent_MTases_sf"/>
</dbReference>
<feature type="domain" description="Methyltransferase type 12" evidence="1">
    <location>
        <begin position="62"/>
        <end position="153"/>
    </location>
</feature>
<dbReference type="GO" id="GO:0032259">
    <property type="term" value="P:methylation"/>
    <property type="evidence" value="ECO:0007669"/>
    <property type="project" value="UniProtKB-KW"/>
</dbReference>
<evidence type="ECO:0000313" key="2">
    <source>
        <dbReference type="EMBL" id="WIM90079.1"/>
    </source>
</evidence>
<sequence length="409" mass="45989">MNDDTRDDVVSRQYERWRYPPPIADLATWTVSNWEWYDPAHAHRVLWPDREYQPGLDILIGGCGTNQAAVFAFNNPGATVVAVDISQHSLDHQQYLKDKHGLHNLRLHRLPIEELSTLGKQFDLVVSTGVLHHMADPLAGLKSLAGCLRSDGVMALMLYGKHGRIGVELLESVFRDIGLGQDEASVQIVKDTLAALPEDHPVNGYLRRATDLRDDAALVDTFLHGRARSYTVDECVDFVDAAGLAFQGWFHKTPYYPQEVVGQGPTYLPTLNALPENKIWSVMERLQTMNGCHFFMACHPQRPKSSYAIDFSDPAALDYIPVFRYRCGLANNEIYWPSSRITLNRVQLPFIQQVDGRQSIREIVESALAQHGATGERTPDMDAFVVHLFQTLWRVDLVAMALDAGRLGD</sequence>
<keyword evidence="2" id="KW-0489">Methyltransferase</keyword>
<dbReference type="GO" id="GO:0008168">
    <property type="term" value="F:methyltransferase activity"/>
    <property type="evidence" value="ECO:0007669"/>
    <property type="project" value="UniProtKB-KW"/>
</dbReference>
<organism evidence="2 3">
    <name type="scientific">Candidatus Mycobacterium wuenschmannii</name>
    <dbReference type="NCBI Taxonomy" id="3027808"/>
    <lineage>
        <taxon>Bacteria</taxon>
        <taxon>Bacillati</taxon>
        <taxon>Actinomycetota</taxon>
        <taxon>Actinomycetes</taxon>
        <taxon>Mycobacteriales</taxon>
        <taxon>Mycobacteriaceae</taxon>
        <taxon>Mycobacterium</taxon>
    </lineage>
</organism>